<dbReference type="EMBL" id="MK072081">
    <property type="protein sequence ID" value="AYV78514.1"/>
    <property type="molecule type" value="Genomic_DNA"/>
</dbReference>
<feature type="transmembrane region" description="Helical" evidence="1">
    <location>
        <begin position="99"/>
        <end position="120"/>
    </location>
</feature>
<keyword evidence="1" id="KW-0812">Transmembrane</keyword>
<feature type="transmembrane region" description="Helical" evidence="1">
    <location>
        <begin position="155"/>
        <end position="177"/>
    </location>
</feature>
<evidence type="ECO:0000313" key="2">
    <source>
        <dbReference type="EMBL" id="AYV78514.1"/>
    </source>
</evidence>
<proteinExistence type="predicted"/>
<reference evidence="2" key="1">
    <citation type="submission" date="2018-10" db="EMBL/GenBank/DDBJ databases">
        <title>Hidden diversity of soil giant viruses.</title>
        <authorList>
            <person name="Schulz F."/>
            <person name="Alteio L."/>
            <person name="Goudeau D."/>
            <person name="Ryan E.M."/>
            <person name="Malmstrom R.R."/>
            <person name="Blanchard J."/>
            <person name="Woyke T."/>
        </authorList>
    </citation>
    <scope>NUCLEOTIDE SEQUENCE</scope>
    <source>
        <strain evidence="2">EDV1</strain>
    </source>
</reference>
<feature type="transmembrane region" description="Helical" evidence="1">
    <location>
        <begin position="132"/>
        <end position="149"/>
    </location>
</feature>
<keyword evidence="1" id="KW-1133">Transmembrane helix</keyword>
<organism evidence="2">
    <name type="scientific">Edafosvirus sp</name>
    <dbReference type="NCBI Taxonomy" id="2487765"/>
    <lineage>
        <taxon>Viruses</taxon>
        <taxon>Varidnaviria</taxon>
        <taxon>Bamfordvirae</taxon>
        <taxon>Nucleocytoviricota</taxon>
        <taxon>Megaviricetes</taxon>
        <taxon>Imitervirales</taxon>
        <taxon>Mimiviridae</taxon>
        <taxon>Klosneuvirinae</taxon>
    </lineage>
</organism>
<evidence type="ECO:0000256" key="1">
    <source>
        <dbReference type="SAM" id="Phobius"/>
    </source>
</evidence>
<keyword evidence="1" id="KW-0472">Membrane</keyword>
<protein>
    <submittedName>
        <fullName evidence="2">Uncharacterized protein</fullName>
    </submittedName>
</protein>
<sequence length="231" mass="27545">MNGPIRCRQCDGINGELFVLCNCMENMKYIHADCVKRKACKHCKKYFARELLFRSVTLDNILEYFEWFYVNYVIFKVITEIIIYFYGQGMIYKFLSKEVTIIANMFMFYGCYHLFCLFNGNMRCIYNMVNCYEDYVITFILYSVINILITTNGNIFLMLNQSVLILILDVIGIINFWNQIKHDYSNVSFELTKYINKQLLEQKYNSQKKRRLYIVTNSDSDVESEYESSCN</sequence>
<gene>
    <name evidence="2" type="ORF">Edafosvirus16_13</name>
</gene>
<accession>A0A3G4ZVY2</accession>
<feature type="transmembrane region" description="Helical" evidence="1">
    <location>
        <begin position="67"/>
        <end position="87"/>
    </location>
</feature>
<name>A0A3G4ZVY2_9VIRU</name>